<name>A0A1X7TL59_AMPQE</name>
<dbReference type="GO" id="GO:0016459">
    <property type="term" value="C:myosin complex"/>
    <property type="evidence" value="ECO:0007669"/>
    <property type="project" value="InterPro"/>
</dbReference>
<dbReference type="InterPro" id="IPR010926">
    <property type="entry name" value="Myosin_TH1"/>
</dbReference>
<protein>
    <recommendedName>
        <fullName evidence="1">TH1 domain-containing protein</fullName>
    </recommendedName>
</protein>
<dbReference type="PROSITE" id="PS51757">
    <property type="entry name" value="TH1"/>
    <property type="match status" value="1"/>
</dbReference>
<dbReference type="eggNOG" id="KOG0162">
    <property type="taxonomic scope" value="Eukaryota"/>
</dbReference>
<proteinExistence type="predicted"/>
<dbReference type="OrthoDB" id="6108017at2759"/>
<accession>A0A1X7TL59</accession>
<sequence length="85" mass="10182">MRLLFKEIWYLFISSLGKRERIEFAQTVNKYDRRFKCTKRDLLLSAQFVYLIGREKIKKGSHKGQFVEVVKRKLPLETITAVSMR</sequence>
<evidence type="ECO:0000259" key="1">
    <source>
        <dbReference type="PROSITE" id="PS51757"/>
    </source>
</evidence>
<dbReference type="EnsemblMetazoa" id="Aqu2.1.15627_001">
    <property type="protein sequence ID" value="Aqu2.1.15627_001"/>
    <property type="gene ID" value="Aqu2.1.15627"/>
</dbReference>
<dbReference type="AlphaFoldDB" id="A0A1X7TL59"/>
<dbReference type="Pfam" id="PF06017">
    <property type="entry name" value="Myosin_TH1"/>
    <property type="match status" value="1"/>
</dbReference>
<feature type="domain" description="TH1" evidence="1">
    <location>
        <begin position="1"/>
        <end position="85"/>
    </location>
</feature>
<organism evidence="2">
    <name type="scientific">Amphimedon queenslandica</name>
    <name type="common">Sponge</name>
    <dbReference type="NCBI Taxonomy" id="400682"/>
    <lineage>
        <taxon>Eukaryota</taxon>
        <taxon>Metazoa</taxon>
        <taxon>Porifera</taxon>
        <taxon>Demospongiae</taxon>
        <taxon>Heteroscleromorpha</taxon>
        <taxon>Haplosclerida</taxon>
        <taxon>Niphatidae</taxon>
        <taxon>Amphimedon</taxon>
    </lineage>
</organism>
<evidence type="ECO:0000313" key="2">
    <source>
        <dbReference type="EnsemblMetazoa" id="Aqu2.1.15627_001"/>
    </source>
</evidence>
<dbReference type="GO" id="GO:0003774">
    <property type="term" value="F:cytoskeletal motor activity"/>
    <property type="evidence" value="ECO:0007669"/>
    <property type="project" value="InterPro"/>
</dbReference>
<reference evidence="2" key="1">
    <citation type="submission" date="2017-05" db="UniProtKB">
        <authorList>
            <consortium name="EnsemblMetazoa"/>
        </authorList>
    </citation>
    <scope>IDENTIFICATION</scope>
</reference>
<dbReference type="STRING" id="400682.A0A1X7TL59"/>
<dbReference type="InParanoid" id="A0A1X7TL59"/>